<comment type="caution">
    <text evidence="6">The sequence shown here is derived from an EMBL/GenBank/DDBJ whole genome shotgun (WGS) entry which is preliminary data.</text>
</comment>
<dbReference type="InterPro" id="IPR014105">
    <property type="entry name" value="Carotenoid/retinoid_OxRdtase"/>
</dbReference>
<evidence type="ECO:0000256" key="3">
    <source>
        <dbReference type="ARBA" id="ARBA00023002"/>
    </source>
</evidence>
<reference evidence="6 7" key="1">
    <citation type="submission" date="2019-02" db="EMBL/GenBank/DDBJ databases">
        <title>Genomic Encyclopedia of Type Strains, Phase IV (KMG-IV): sequencing the most valuable type-strain genomes for metagenomic binning, comparative biology and taxonomic classification.</title>
        <authorList>
            <person name="Goeker M."/>
        </authorList>
    </citation>
    <scope>NUCLEOTIDE SEQUENCE [LARGE SCALE GENOMIC DNA]</scope>
    <source>
        <strain evidence="6 7">DSM 45622</strain>
    </source>
</reference>
<dbReference type="PANTHER" id="PTHR43734:SF1">
    <property type="entry name" value="PHYTOENE DESATURASE"/>
    <property type="match status" value="1"/>
</dbReference>
<feature type="domain" description="Amine oxidase" evidence="5">
    <location>
        <begin position="11"/>
        <end position="298"/>
    </location>
</feature>
<dbReference type="Pfam" id="PF01593">
    <property type="entry name" value="Amino_oxidase"/>
    <property type="match status" value="1"/>
</dbReference>
<keyword evidence="7" id="KW-1185">Reference proteome</keyword>
<evidence type="ECO:0000256" key="4">
    <source>
        <dbReference type="RuleBase" id="RU362075"/>
    </source>
</evidence>
<dbReference type="NCBIfam" id="TIGR02734">
    <property type="entry name" value="crtI_fam"/>
    <property type="match status" value="1"/>
</dbReference>
<gene>
    <name evidence="6" type="ORF">EV189_3339</name>
</gene>
<comment type="pathway">
    <text evidence="1 4">Carotenoid biosynthesis.</text>
</comment>
<keyword evidence="3 4" id="KW-0560">Oxidoreductase</keyword>
<name>A0A4Q7NGB6_9ACTN</name>
<dbReference type="OrthoDB" id="9774675at2"/>
<dbReference type="GO" id="GO:0016117">
    <property type="term" value="P:carotenoid biosynthetic process"/>
    <property type="evidence" value="ECO:0007669"/>
    <property type="project" value="UniProtKB-KW"/>
</dbReference>
<dbReference type="PANTHER" id="PTHR43734">
    <property type="entry name" value="PHYTOENE DESATURASE"/>
    <property type="match status" value="1"/>
</dbReference>
<dbReference type="Gene3D" id="3.50.50.60">
    <property type="entry name" value="FAD/NAD(P)-binding domain"/>
    <property type="match status" value="2"/>
</dbReference>
<accession>A0A4Q7NGB6</accession>
<dbReference type="AlphaFoldDB" id="A0A4Q7NGB6"/>
<comment type="similarity">
    <text evidence="4">Belongs to the carotenoid/retinoid oxidoreductase family.</text>
</comment>
<evidence type="ECO:0000313" key="7">
    <source>
        <dbReference type="Proteomes" id="UP000293638"/>
    </source>
</evidence>
<dbReference type="EMBL" id="SGXD01000004">
    <property type="protein sequence ID" value="RZS82941.1"/>
    <property type="molecule type" value="Genomic_DNA"/>
</dbReference>
<proteinExistence type="inferred from homology"/>
<sequence length="495" mass="52086">MPRVVVVGAGMGGLAAAARLRALGHDVVLCERAGRTGGKLAGWSRDGFAFDTGPSLLTLPATYRDLFLKTGAPLEDVVDLQPVDPAFTYAFADGTRLVLPNTSRARTREAVGDALGGAAADDWDALIAHAARVWERTRRPFLEQGLAPRELLALGRDPRAVRDVAPWLTLRGLGRRLLRDPRLRLVLDRYATYAGSDPRRAPAALCTIPFVEQAFGAWHVAGGLQRLGNALEQRVLELGVQLRLGAEVTRVLVEGGRAAGVELAGGERLPADVVVADADAGLVYGSLLPPLPQTRRALRRVRRADRSFGGFVLLLALRGRTPGLTHHTVLFPADYDAEFDAVFAGRTAADPAVYVCSPDDPAMRPEGGEAWFVLVNAPLHSPGSGSAGTDWRAPGVATAYADQVLDLLAARGLDMRQRLLWSEVRTPADLEAAAGAPGGSIYGSAAHGRAAPLLRPANRSPLPGLFLVGGSAHPGGGLPLVALSAAIVAEQVGAA</sequence>
<evidence type="ECO:0000313" key="6">
    <source>
        <dbReference type="EMBL" id="RZS82941.1"/>
    </source>
</evidence>
<dbReference type="InterPro" id="IPR002937">
    <property type="entry name" value="Amino_oxidase"/>
</dbReference>
<dbReference type="GO" id="GO:0016491">
    <property type="term" value="F:oxidoreductase activity"/>
    <property type="evidence" value="ECO:0007669"/>
    <property type="project" value="UniProtKB-KW"/>
</dbReference>
<protein>
    <submittedName>
        <fullName evidence="6">Phytoene desaturase</fullName>
    </submittedName>
</protein>
<organism evidence="6 7">
    <name type="scientific">Motilibacter rhizosphaerae</name>
    <dbReference type="NCBI Taxonomy" id="598652"/>
    <lineage>
        <taxon>Bacteria</taxon>
        <taxon>Bacillati</taxon>
        <taxon>Actinomycetota</taxon>
        <taxon>Actinomycetes</taxon>
        <taxon>Motilibacterales</taxon>
        <taxon>Motilibacteraceae</taxon>
        <taxon>Motilibacter</taxon>
    </lineage>
</organism>
<dbReference type="InterPro" id="IPR036188">
    <property type="entry name" value="FAD/NAD-bd_sf"/>
</dbReference>
<keyword evidence="2 4" id="KW-0125">Carotenoid biosynthesis</keyword>
<dbReference type="RefSeq" id="WP_130494049.1">
    <property type="nucleotide sequence ID" value="NZ_SGXD01000004.1"/>
</dbReference>
<dbReference type="Proteomes" id="UP000293638">
    <property type="component" value="Unassembled WGS sequence"/>
</dbReference>
<evidence type="ECO:0000256" key="2">
    <source>
        <dbReference type="ARBA" id="ARBA00022746"/>
    </source>
</evidence>
<evidence type="ECO:0000256" key="1">
    <source>
        <dbReference type="ARBA" id="ARBA00004829"/>
    </source>
</evidence>
<evidence type="ECO:0000259" key="5">
    <source>
        <dbReference type="Pfam" id="PF01593"/>
    </source>
</evidence>
<dbReference type="SUPFAM" id="SSF51905">
    <property type="entry name" value="FAD/NAD(P)-binding domain"/>
    <property type="match status" value="1"/>
</dbReference>